<evidence type="ECO:0000313" key="3">
    <source>
        <dbReference type="Proteomes" id="UP001153620"/>
    </source>
</evidence>
<gene>
    <name evidence="2" type="ORF">CHIRRI_LOCUS5593</name>
</gene>
<reference evidence="2" key="2">
    <citation type="submission" date="2022-10" db="EMBL/GenBank/DDBJ databases">
        <authorList>
            <consortium name="ENA_rothamsted_submissions"/>
            <consortium name="culmorum"/>
            <person name="King R."/>
        </authorList>
    </citation>
    <scope>NUCLEOTIDE SEQUENCE</scope>
</reference>
<dbReference type="AlphaFoldDB" id="A0A9N9RSM3"/>
<organism evidence="2 3">
    <name type="scientific">Chironomus riparius</name>
    <dbReference type="NCBI Taxonomy" id="315576"/>
    <lineage>
        <taxon>Eukaryota</taxon>
        <taxon>Metazoa</taxon>
        <taxon>Ecdysozoa</taxon>
        <taxon>Arthropoda</taxon>
        <taxon>Hexapoda</taxon>
        <taxon>Insecta</taxon>
        <taxon>Pterygota</taxon>
        <taxon>Neoptera</taxon>
        <taxon>Endopterygota</taxon>
        <taxon>Diptera</taxon>
        <taxon>Nematocera</taxon>
        <taxon>Chironomoidea</taxon>
        <taxon>Chironomidae</taxon>
        <taxon>Chironominae</taxon>
        <taxon>Chironomus</taxon>
    </lineage>
</organism>
<protein>
    <submittedName>
        <fullName evidence="2">Uncharacterized protein</fullName>
    </submittedName>
</protein>
<keyword evidence="1" id="KW-0732">Signal</keyword>
<name>A0A9N9RSM3_9DIPT</name>
<sequence length="83" mass="9433">MKFVLILYIFAIILVCNAGSLRRVVRNEPDENENVTESPEVDEVAQPVFQGIIPGTIFEIKCPPGRVYVGNTCRDEKKVVKYY</sequence>
<proteinExistence type="predicted"/>
<feature type="signal peptide" evidence="1">
    <location>
        <begin position="1"/>
        <end position="18"/>
    </location>
</feature>
<feature type="chain" id="PRO_5040128966" evidence="1">
    <location>
        <begin position="19"/>
        <end position="83"/>
    </location>
</feature>
<dbReference type="Proteomes" id="UP001153620">
    <property type="component" value="Chromosome 2"/>
</dbReference>
<accession>A0A9N9RSM3</accession>
<evidence type="ECO:0000313" key="2">
    <source>
        <dbReference type="EMBL" id="CAG9802687.1"/>
    </source>
</evidence>
<keyword evidence="3" id="KW-1185">Reference proteome</keyword>
<evidence type="ECO:0000256" key="1">
    <source>
        <dbReference type="SAM" id="SignalP"/>
    </source>
</evidence>
<reference evidence="2" key="1">
    <citation type="submission" date="2022-01" db="EMBL/GenBank/DDBJ databases">
        <authorList>
            <person name="King R."/>
        </authorList>
    </citation>
    <scope>NUCLEOTIDE SEQUENCE</scope>
</reference>
<dbReference type="EMBL" id="OU895878">
    <property type="protein sequence ID" value="CAG9802687.1"/>
    <property type="molecule type" value="Genomic_DNA"/>
</dbReference>